<sequence>MADLSVYIIAYNEEEKIADAVNSVLWADEVIVADSSSSDRTAEIASALGARVVQLEFTGFGKLRNDAIASCTHEWIFSLDADERCTAEAAEEIRRIINADDSADAYFTPRKNWFMGRWIRHCGWYPDYRQPQLFRRGALLFETGDKVHESYRVNGTTAHMQAAIWQFPFRNMAQALDKANRYSSLGVDRLEAKGARAGMGHALLRGLWSFFRIYILKLGFLDGWAGFVIAFSNLEGVFYRYAKLCERKYGWDRPPQS</sequence>
<accession>A0A5R9GSE8</accession>
<protein>
    <submittedName>
        <fullName evidence="3">Glycosyltransferase family 2 protein</fullName>
    </submittedName>
</protein>
<feature type="domain" description="Glycosyltransferase 2-like" evidence="2">
    <location>
        <begin position="5"/>
        <end position="121"/>
    </location>
</feature>
<dbReference type="InterPro" id="IPR029044">
    <property type="entry name" value="Nucleotide-diphossugar_trans"/>
</dbReference>
<proteinExistence type="inferred from homology"/>
<dbReference type="GO" id="GO:0016740">
    <property type="term" value="F:transferase activity"/>
    <property type="evidence" value="ECO:0007669"/>
    <property type="project" value="UniProtKB-KW"/>
</dbReference>
<organism evidence="3 4">
    <name type="scientific">Mariprofundus erugo</name>
    <dbReference type="NCBI Taxonomy" id="2528639"/>
    <lineage>
        <taxon>Bacteria</taxon>
        <taxon>Pseudomonadati</taxon>
        <taxon>Pseudomonadota</taxon>
        <taxon>Candidatius Mariprofundia</taxon>
        <taxon>Mariprofundales</taxon>
        <taxon>Mariprofundaceae</taxon>
        <taxon>Mariprofundus</taxon>
    </lineage>
</organism>
<dbReference type="EMBL" id="VBRY01000006">
    <property type="protein sequence ID" value="TLS67333.1"/>
    <property type="molecule type" value="Genomic_DNA"/>
</dbReference>
<dbReference type="PANTHER" id="PTHR43630:SF2">
    <property type="entry name" value="GLYCOSYLTRANSFERASE"/>
    <property type="match status" value="1"/>
</dbReference>
<dbReference type="Proteomes" id="UP000306585">
    <property type="component" value="Unassembled WGS sequence"/>
</dbReference>
<gene>
    <name evidence="3" type="ORF">FEF65_07865</name>
</gene>
<evidence type="ECO:0000259" key="2">
    <source>
        <dbReference type="Pfam" id="PF00535"/>
    </source>
</evidence>
<evidence type="ECO:0000256" key="1">
    <source>
        <dbReference type="ARBA" id="ARBA00038494"/>
    </source>
</evidence>
<dbReference type="PANTHER" id="PTHR43630">
    <property type="entry name" value="POLY-BETA-1,6-N-ACETYL-D-GLUCOSAMINE SYNTHASE"/>
    <property type="match status" value="1"/>
</dbReference>
<dbReference type="SUPFAM" id="SSF53448">
    <property type="entry name" value="Nucleotide-diphospho-sugar transferases"/>
    <property type="match status" value="1"/>
</dbReference>
<comment type="similarity">
    <text evidence="1">Belongs to the glycosyltransferase 2 family. WaaE/KdtX subfamily.</text>
</comment>
<reference evidence="3 4" key="1">
    <citation type="journal article" date="2019" name="Appl. Environ. Microbiol.">
        <title>Environmental Evidence and Genomic Insight of Iron-oxidizing Bacteria Preference Towards More Corrosion Resistant Stainless Steel at Higher Salinities.</title>
        <authorList>
            <person name="Garrison C.E."/>
            <person name="Price K.A."/>
            <person name="Field E.K."/>
        </authorList>
    </citation>
    <scope>NUCLEOTIDE SEQUENCE [LARGE SCALE GENOMIC DNA]</scope>
    <source>
        <strain evidence="3 4">P3</strain>
    </source>
</reference>
<keyword evidence="3" id="KW-0808">Transferase</keyword>
<keyword evidence="4" id="KW-1185">Reference proteome</keyword>
<dbReference type="RefSeq" id="WP_138239249.1">
    <property type="nucleotide sequence ID" value="NZ_VBRY01000006.1"/>
</dbReference>
<evidence type="ECO:0000313" key="4">
    <source>
        <dbReference type="Proteomes" id="UP000306585"/>
    </source>
</evidence>
<dbReference type="CDD" id="cd02511">
    <property type="entry name" value="Beta4Glucosyltransferase"/>
    <property type="match status" value="1"/>
</dbReference>
<comment type="caution">
    <text evidence="3">The sequence shown here is derived from an EMBL/GenBank/DDBJ whole genome shotgun (WGS) entry which is preliminary data.</text>
</comment>
<name>A0A5R9GSE8_9PROT</name>
<dbReference type="Pfam" id="PF00535">
    <property type="entry name" value="Glycos_transf_2"/>
    <property type="match status" value="1"/>
</dbReference>
<dbReference type="AlphaFoldDB" id="A0A5R9GSE8"/>
<dbReference type="InterPro" id="IPR001173">
    <property type="entry name" value="Glyco_trans_2-like"/>
</dbReference>
<evidence type="ECO:0000313" key="3">
    <source>
        <dbReference type="EMBL" id="TLS67333.1"/>
    </source>
</evidence>
<dbReference type="Gene3D" id="3.90.550.10">
    <property type="entry name" value="Spore Coat Polysaccharide Biosynthesis Protein SpsA, Chain A"/>
    <property type="match status" value="1"/>
</dbReference>